<dbReference type="InterPro" id="IPR043504">
    <property type="entry name" value="Peptidase_S1_PA_chymotrypsin"/>
</dbReference>
<evidence type="ECO:0000313" key="7">
    <source>
        <dbReference type="EMBL" id="JAG35977.1"/>
    </source>
</evidence>
<dbReference type="GO" id="GO:0006508">
    <property type="term" value="P:proteolysis"/>
    <property type="evidence" value="ECO:0007669"/>
    <property type="project" value="UniProtKB-KW"/>
</dbReference>
<feature type="domain" description="Peptidase S1" evidence="6">
    <location>
        <begin position="2"/>
        <end position="298"/>
    </location>
</feature>
<keyword evidence="1" id="KW-0645">Protease</keyword>
<dbReference type="Pfam" id="PF00089">
    <property type="entry name" value="Trypsin"/>
    <property type="match status" value="1"/>
</dbReference>
<reference evidence="8" key="3">
    <citation type="submission" date="2014-09" db="EMBL/GenBank/DDBJ databases">
        <authorList>
            <person name="Magalhaes I.L.F."/>
            <person name="Oliveira U."/>
            <person name="Santos F.R."/>
            <person name="Vidigal T.H.D.A."/>
            <person name="Brescovit A.D."/>
            <person name="Santos A.J."/>
        </authorList>
    </citation>
    <scope>NUCLEOTIDE SEQUENCE</scope>
</reference>
<keyword evidence="4" id="KW-1015">Disulfide bond</keyword>
<dbReference type="InterPro" id="IPR001254">
    <property type="entry name" value="Trypsin_dom"/>
</dbReference>
<evidence type="ECO:0000313" key="8">
    <source>
        <dbReference type="EMBL" id="JAG51134.1"/>
    </source>
</evidence>
<accession>A0A0A9YSF2</accession>
<reference evidence="7" key="1">
    <citation type="journal article" date="2014" name="PLoS ONE">
        <title>Transcriptome-Based Identification of ABC Transporters in the Western Tarnished Plant Bug Lygus hesperus.</title>
        <authorList>
            <person name="Hull J.J."/>
            <person name="Chaney K."/>
            <person name="Geib S.M."/>
            <person name="Fabrick J.A."/>
            <person name="Brent C.S."/>
            <person name="Walsh D."/>
            <person name="Lavine L.C."/>
        </authorList>
    </citation>
    <scope>NUCLEOTIDE SEQUENCE</scope>
</reference>
<sequence>MILGMRIPEFPRFDMTTITEAEMSHGHEAHNHDEDERFENNSHQHSFDHGGVISSGILITTSRILTTCDSVGFFTGSKVTLYALEKVNVMAGSVKSTGEGGQFRTPSNSNVHPLCYFSSTVSNILFNYGVYEFNESFDSLVHPDTGIPVIQPIQTEFKNRHDMETSLFNLRTEGIVECSAAAWGNQKKEFEGRGMPDHFQRFAPILQATSMKIVDYPECIEATCEYFDECHLNIWESGFICAKAQQGGPCKEDRAAPLICGGEVFGLHVYALRCATRGFPRHFLRIDLAFDYVFGITNQGNAVAGVKIFGPLLIALYFHDIYSTHTAYIIT</sequence>
<reference evidence="7" key="2">
    <citation type="submission" date="2014-07" db="EMBL/GenBank/DDBJ databases">
        <authorList>
            <person name="Hull J."/>
        </authorList>
    </citation>
    <scope>NUCLEOTIDE SEQUENCE</scope>
</reference>
<dbReference type="EMBL" id="GBRD01014692">
    <property type="protein sequence ID" value="JAG51134.1"/>
    <property type="molecule type" value="Transcribed_RNA"/>
</dbReference>
<feature type="region of interest" description="Disordered" evidence="5">
    <location>
        <begin position="26"/>
        <end position="45"/>
    </location>
</feature>
<evidence type="ECO:0000256" key="1">
    <source>
        <dbReference type="ARBA" id="ARBA00022670"/>
    </source>
</evidence>
<dbReference type="EMBL" id="GBHO01007627">
    <property type="protein sequence ID" value="JAG35977.1"/>
    <property type="molecule type" value="Transcribed_RNA"/>
</dbReference>
<keyword evidence="3" id="KW-0720">Serine protease</keyword>
<name>A0A0A9YSF2_LYGHE</name>
<evidence type="ECO:0000256" key="2">
    <source>
        <dbReference type="ARBA" id="ARBA00022801"/>
    </source>
</evidence>
<dbReference type="GO" id="GO:0004252">
    <property type="term" value="F:serine-type endopeptidase activity"/>
    <property type="evidence" value="ECO:0007669"/>
    <property type="project" value="InterPro"/>
</dbReference>
<dbReference type="Gene3D" id="2.40.10.10">
    <property type="entry name" value="Trypsin-like serine proteases"/>
    <property type="match status" value="1"/>
</dbReference>
<proteinExistence type="predicted"/>
<keyword evidence="2" id="KW-0378">Hydrolase</keyword>
<evidence type="ECO:0000256" key="5">
    <source>
        <dbReference type="SAM" id="MobiDB-lite"/>
    </source>
</evidence>
<dbReference type="InterPro" id="IPR009003">
    <property type="entry name" value="Peptidase_S1_PA"/>
</dbReference>
<evidence type="ECO:0000256" key="3">
    <source>
        <dbReference type="ARBA" id="ARBA00022825"/>
    </source>
</evidence>
<dbReference type="AlphaFoldDB" id="A0A0A9YSF2"/>
<evidence type="ECO:0000256" key="4">
    <source>
        <dbReference type="ARBA" id="ARBA00023157"/>
    </source>
</evidence>
<dbReference type="InterPro" id="IPR050430">
    <property type="entry name" value="Peptidase_S1"/>
</dbReference>
<evidence type="ECO:0000259" key="6">
    <source>
        <dbReference type="PROSITE" id="PS50240"/>
    </source>
</evidence>
<dbReference type="PANTHER" id="PTHR24276">
    <property type="entry name" value="POLYSERASE-RELATED"/>
    <property type="match status" value="1"/>
</dbReference>
<organism evidence="7">
    <name type="scientific">Lygus hesperus</name>
    <name type="common">Western plant bug</name>
    <dbReference type="NCBI Taxonomy" id="30085"/>
    <lineage>
        <taxon>Eukaryota</taxon>
        <taxon>Metazoa</taxon>
        <taxon>Ecdysozoa</taxon>
        <taxon>Arthropoda</taxon>
        <taxon>Hexapoda</taxon>
        <taxon>Insecta</taxon>
        <taxon>Pterygota</taxon>
        <taxon>Neoptera</taxon>
        <taxon>Paraneoptera</taxon>
        <taxon>Hemiptera</taxon>
        <taxon>Heteroptera</taxon>
        <taxon>Panheteroptera</taxon>
        <taxon>Cimicomorpha</taxon>
        <taxon>Miridae</taxon>
        <taxon>Mirini</taxon>
        <taxon>Lygus</taxon>
    </lineage>
</organism>
<dbReference type="PANTHER" id="PTHR24276:SF96">
    <property type="entry name" value="PEPTIDASE S1 DOMAIN-CONTAINING PROTEIN"/>
    <property type="match status" value="1"/>
</dbReference>
<gene>
    <name evidence="7" type="primary">TRYP1_1</name>
    <name evidence="7" type="ORF">CM83_98947</name>
</gene>
<dbReference type="SUPFAM" id="SSF50494">
    <property type="entry name" value="Trypsin-like serine proteases"/>
    <property type="match status" value="1"/>
</dbReference>
<protein>
    <submittedName>
        <fullName evidence="7">Trypsin-1</fullName>
    </submittedName>
</protein>
<dbReference type="PROSITE" id="PS50240">
    <property type="entry name" value="TRYPSIN_DOM"/>
    <property type="match status" value="1"/>
</dbReference>